<feature type="chain" id="PRO_5016854048" description="Peptidase S8/S53 domain-containing protein" evidence="7">
    <location>
        <begin position="28"/>
        <end position="536"/>
    </location>
</feature>
<feature type="domain" description="Peptidase S8/S53" evidence="8">
    <location>
        <begin position="162"/>
        <end position="405"/>
    </location>
</feature>
<evidence type="ECO:0000256" key="4">
    <source>
        <dbReference type="ARBA" id="ARBA00022825"/>
    </source>
</evidence>
<feature type="active site" description="Charge relay system" evidence="5">
    <location>
        <position position="203"/>
    </location>
</feature>
<dbReference type="InterPro" id="IPR022398">
    <property type="entry name" value="Peptidase_S8_His-AS"/>
</dbReference>
<feature type="active site" description="Charge relay system" evidence="5">
    <location>
        <position position="170"/>
    </location>
</feature>
<evidence type="ECO:0000256" key="2">
    <source>
        <dbReference type="ARBA" id="ARBA00022670"/>
    </source>
</evidence>
<accession>A0A372LJP5</accession>
<evidence type="ECO:0000256" key="3">
    <source>
        <dbReference type="ARBA" id="ARBA00022801"/>
    </source>
</evidence>
<dbReference type="Gene3D" id="3.40.50.200">
    <property type="entry name" value="Peptidase S8/S53 domain"/>
    <property type="match status" value="1"/>
</dbReference>
<dbReference type="PANTHER" id="PTHR43399">
    <property type="entry name" value="SUBTILISIN-RELATED"/>
    <property type="match status" value="1"/>
</dbReference>
<dbReference type="GO" id="GO:0004252">
    <property type="term" value="F:serine-type endopeptidase activity"/>
    <property type="evidence" value="ECO:0007669"/>
    <property type="project" value="UniProtKB-UniRule"/>
</dbReference>
<dbReference type="GO" id="GO:0006508">
    <property type="term" value="P:proteolysis"/>
    <property type="evidence" value="ECO:0007669"/>
    <property type="project" value="UniProtKB-KW"/>
</dbReference>
<dbReference type="PROSITE" id="PS00138">
    <property type="entry name" value="SUBTILASE_SER"/>
    <property type="match status" value="1"/>
</dbReference>
<dbReference type="InterPro" id="IPR023828">
    <property type="entry name" value="Peptidase_S8_Ser-AS"/>
</dbReference>
<dbReference type="PROSITE" id="PS00137">
    <property type="entry name" value="SUBTILASE_HIS"/>
    <property type="match status" value="1"/>
</dbReference>
<evidence type="ECO:0000313" key="9">
    <source>
        <dbReference type="EMBL" id="RFU66700.1"/>
    </source>
</evidence>
<dbReference type="EMBL" id="QVTD01000001">
    <property type="protein sequence ID" value="RFU66700.1"/>
    <property type="molecule type" value="Genomic_DNA"/>
</dbReference>
<comment type="caution">
    <text evidence="9">The sequence shown here is derived from an EMBL/GenBank/DDBJ whole genome shotgun (WGS) entry which is preliminary data.</text>
</comment>
<keyword evidence="2 5" id="KW-0645">Protease</keyword>
<dbReference type="Proteomes" id="UP000262939">
    <property type="component" value="Unassembled WGS sequence"/>
</dbReference>
<evidence type="ECO:0000256" key="5">
    <source>
        <dbReference type="PROSITE-ProRule" id="PRU01240"/>
    </source>
</evidence>
<dbReference type="InterPro" id="IPR015500">
    <property type="entry name" value="Peptidase_S8_subtilisin-rel"/>
</dbReference>
<keyword evidence="7" id="KW-0732">Signal</keyword>
<dbReference type="Pfam" id="PF00082">
    <property type="entry name" value="Peptidase_S8"/>
    <property type="match status" value="1"/>
</dbReference>
<dbReference type="RefSeq" id="WP_117320671.1">
    <property type="nucleotide sequence ID" value="NZ_QVTD01000001.1"/>
</dbReference>
<evidence type="ECO:0000259" key="8">
    <source>
        <dbReference type="Pfam" id="PF00082"/>
    </source>
</evidence>
<dbReference type="PANTHER" id="PTHR43399:SF4">
    <property type="entry name" value="CELL WALL-ASSOCIATED PROTEASE"/>
    <property type="match status" value="1"/>
</dbReference>
<reference evidence="9 10" key="1">
    <citation type="submission" date="2018-08" db="EMBL/GenBank/DDBJ databases">
        <title>Bacillus chawlae sp. nov., Bacillus glennii sp. nov., and Bacillus saganii sp. nov. Isolated from the Vehicle Assembly Building at Kennedy Space Center where the Viking Spacecraft were Assembled.</title>
        <authorList>
            <person name="Seuylemezian A."/>
            <person name="Vaishampayan P."/>
        </authorList>
    </citation>
    <scope>NUCLEOTIDE SEQUENCE [LARGE SCALE GENOMIC DNA]</scope>
    <source>
        <strain evidence="9 10">V44-8</strain>
    </source>
</reference>
<evidence type="ECO:0000256" key="7">
    <source>
        <dbReference type="SAM" id="SignalP"/>
    </source>
</evidence>
<evidence type="ECO:0000256" key="1">
    <source>
        <dbReference type="ARBA" id="ARBA00011073"/>
    </source>
</evidence>
<dbReference type="PROSITE" id="PS00136">
    <property type="entry name" value="SUBTILASE_ASP"/>
    <property type="match status" value="1"/>
</dbReference>
<evidence type="ECO:0000313" key="10">
    <source>
        <dbReference type="Proteomes" id="UP000262939"/>
    </source>
</evidence>
<organism evidence="9 10">
    <name type="scientific">Peribacillus glennii</name>
    <dbReference type="NCBI Taxonomy" id="2303991"/>
    <lineage>
        <taxon>Bacteria</taxon>
        <taxon>Bacillati</taxon>
        <taxon>Bacillota</taxon>
        <taxon>Bacilli</taxon>
        <taxon>Bacillales</taxon>
        <taxon>Bacillaceae</taxon>
        <taxon>Peribacillus</taxon>
    </lineage>
</organism>
<dbReference type="OrthoDB" id="9798386at2"/>
<dbReference type="PRINTS" id="PR00723">
    <property type="entry name" value="SUBTILISIN"/>
</dbReference>
<keyword evidence="4 5" id="KW-0720">Serine protease</keyword>
<dbReference type="AlphaFoldDB" id="A0A372LJP5"/>
<dbReference type="InterPro" id="IPR036852">
    <property type="entry name" value="Peptidase_S8/S53_dom_sf"/>
</dbReference>
<keyword evidence="3 5" id="KW-0378">Hydrolase</keyword>
<feature type="active site" description="Charge relay system" evidence="5">
    <location>
        <position position="355"/>
    </location>
</feature>
<dbReference type="InterPro" id="IPR000209">
    <property type="entry name" value="Peptidase_S8/S53_dom"/>
</dbReference>
<dbReference type="PROSITE" id="PS51892">
    <property type="entry name" value="SUBTILASE"/>
    <property type="match status" value="1"/>
</dbReference>
<keyword evidence="10" id="KW-1185">Reference proteome</keyword>
<dbReference type="SUPFAM" id="SSF89260">
    <property type="entry name" value="Collagen-binding domain"/>
    <property type="match status" value="1"/>
</dbReference>
<comment type="similarity">
    <text evidence="1 5 6">Belongs to the peptidase S8 family.</text>
</comment>
<dbReference type="Gene3D" id="2.60.120.380">
    <property type="match status" value="1"/>
</dbReference>
<protein>
    <recommendedName>
        <fullName evidence="8">Peptidase S8/S53 domain-containing protein</fullName>
    </recommendedName>
</protein>
<feature type="signal peptide" evidence="7">
    <location>
        <begin position="1"/>
        <end position="27"/>
    </location>
</feature>
<sequence>MKKLTRFAAVIAVSALVLSSMPHSSKADELERRKASSINAAGTPSLLSKIGLKTVKDRQILLKAVKNVESVAKLFGLQLEHTPQILSDNNIFIVRVPEAIDYDAIIAKLKNSALVKYAEPNYIKDQHGFGYTHPNDYYYPNQWHLTKIGMPAVWRDVEPKNKSIKVAVVDSGVAKSHPDLNGQLLNGYDTYAEDNDPEDTVGHGTAVSGVIAAKTNNGIGVAGISPFTKIIPVRAADSQNISLADSVAGIYYAIRRGANIINLSYGSYQPSEMEFDAVYEAFRKKIIVVAASGNDKGKLTYPAAYPTVISVGSTGTSDKVSEFSGYGELLDLVAPGENIGTTLRSGEYGPLTGTSFAAPVVSGLAAVILSVAANLNPLEVQYLLEKGAKKLSKSDNGWNTTAGFGRVDAIGTFKTPLPSLKNDSGNSRSKARTLSLNKKYTDKHDYSGDTDWYKLTVTKKMKVRVDVSAVENIDSTIWIDKYKNGKATGEKQFNRSKRSGKETFTYSLTPGKYYFEIYDRNYHWSPKPYSLKITKQ</sequence>
<proteinExistence type="inferred from homology"/>
<dbReference type="InterPro" id="IPR051048">
    <property type="entry name" value="Peptidase_S8/S53_subtilisin"/>
</dbReference>
<gene>
    <name evidence="9" type="ORF">D0466_00890</name>
</gene>
<name>A0A372LJP5_9BACI</name>
<dbReference type="SUPFAM" id="SSF52743">
    <property type="entry name" value="Subtilisin-like"/>
    <property type="match status" value="1"/>
</dbReference>
<dbReference type="InterPro" id="IPR023827">
    <property type="entry name" value="Peptidase_S8_Asp-AS"/>
</dbReference>
<evidence type="ECO:0000256" key="6">
    <source>
        <dbReference type="RuleBase" id="RU003355"/>
    </source>
</evidence>